<dbReference type="PROSITE" id="PS51257">
    <property type="entry name" value="PROKAR_LIPOPROTEIN"/>
    <property type="match status" value="1"/>
</dbReference>
<accession>A0A087E6X8</accession>
<organism evidence="1 2">
    <name type="scientific">Bifidobacterium tsurumiense</name>
    <dbReference type="NCBI Taxonomy" id="356829"/>
    <lineage>
        <taxon>Bacteria</taxon>
        <taxon>Bacillati</taxon>
        <taxon>Actinomycetota</taxon>
        <taxon>Actinomycetes</taxon>
        <taxon>Bifidobacteriales</taxon>
        <taxon>Bifidobacteriaceae</taxon>
        <taxon>Bifidobacterium</taxon>
    </lineage>
</organism>
<dbReference type="eggNOG" id="ENOG5031EAI">
    <property type="taxonomic scope" value="Bacteria"/>
</dbReference>
<protein>
    <submittedName>
        <fullName evidence="1">Putative lipoprotein</fullName>
    </submittedName>
</protein>
<dbReference type="AlphaFoldDB" id="A0A087E6X8"/>
<keyword evidence="1" id="KW-0449">Lipoprotein</keyword>
<comment type="caution">
    <text evidence="1">The sequence shown here is derived from an EMBL/GenBank/DDBJ whole genome shotgun (WGS) entry which is preliminary data.</text>
</comment>
<sequence>MERPGTRLLPVFDAPVTDRVWLVAAHGGAGCGTIYASSPGLYADAGRALPFCAGPARAPRIVLCAMGSAHGLESLRALLAEWDAGALAPCVLLGVAVTACMARPPRALRRGCLQVGSVAPRLWRLPYVASIPVEGRPSSWPSGYRRMSSALEGARR</sequence>
<evidence type="ECO:0000313" key="1">
    <source>
        <dbReference type="EMBL" id="KFJ03529.1"/>
    </source>
</evidence>
<dbReference type="STRING" id="356829.BITS_1865"/>
<evidence type="ECO:0000313" key="2">
    <source>
        <dbReference type="Proteomes" id="UP000029080"/>
    </source>
</evidence>
<gene>
    <name evidence="1" type="ORF">BITS_1865</name>
</gene>
<reference evidence="1 2" key="1">
    <citation type="submission" date="2014-03" db="EMBL/GenBank/DDBJ databases">
        <title>Genomics of Bifidobacteria.</title>
        <authorList>
            <person name="Ventura M."/>
            <person name="Milani C."/>
            <person name="Lugli G.A."/>
        </authorList>
    </citation>
    <scope>NUCLEOTIDE SEQUENCE [LARGE SCALE GENOMIC DNA]</scope>
    <source>
        <strain evidence="1 2">JCM 13495</strain>
    </source>
</reference>
<keyword evidence="2" id="KW-1185">Reference proteome</keyword>
<dbReference type="EMBL" id="JGZU01000022">
    <property type="protein sequence ID" value="KFJ03529.1"/>
    <property type="molecule type" value="Genomic_DNA"/>
</dbReference>
<dbReference type="OrthoDB" id="4549550at2"/>
<proteinExistence type="predicted"/>
<dbReference type="Proteomes" id="UP000029080">
    <property type="component" value="Unassembled WGS sequence"/>
</dbReference>
<name>A0A087E6X8_9BIFI</name>